<name>A0A0F9T9I6_9ZZZZ</name>
<comment type="caution">
    <text evidence="2">The sequence shown here is derived from an EMBL/GenBank/DDBJ whole genome shotgun (WGS) entry which is preliminary data.</text>
</comment>
<protein>
    <recommendedName>
        <fullName evidence="1">YopX protein domain-containing protein</fullName>
    </recommendedName>
</protein>
<dbReference type="InterPro" id="IPR019096">
    <property type="entry name" value="YopX_protein"/>
</dbReference>
<dbReference type="AlphaFoldDB" id="A0A0F9T9I6"/>
<feature type="domain" description="YopX protein" evidence="1">
    <location>
        <begin position="54"/>
        <end position="147"/>
    </location>
</feature>
<evidence type="ECO:0000313" key="2">
    <source>
        <dbReference type="EMBL" id="KKN75834.1"/>
    </source>
</evidence>
<accession>A0A0F9T9I6</accession>
<proteinExistence type="predicted"/>
<dbReference type="Gene3D" id="2.30.30.290">
    <property type="entry name" value="YopX-like domains"/>
    <property type="match status" value="1"/>
</dbReference>
<reference evidence="2" key="1">
    <citation type="journal article" date="2015" name="Nature">
        <title>Complex archaea that bridge the gap between prokaryotes and eukaryotes.</title>
        <authorList>
            <person name="Spang A."/>
            <person name="Saw J.H."/>
            <person name="Jorgensen S.L."/>
            <person name="Zaremba-Niedzwiedzka K."/>
            <person name="Martijn J."/>
            <person name="Lind A.E."/>
            <person name="van Eijk R."/>
            <person name="Schleper C."/>
            <person name="Guy L."/>
            <person name="Ettema T.J."/>
        </authorList>
    </citation>
    <scope>NUCLEOTIDE SEQUENCE</scope>
</reference>
<dbReference type="EMBL" id="LAZR01000303">
    <property type="protein sequence ID" value="KKN75834.1"/>
    <property type="molecule type" value="Genomic_DNA"/>
</dbReference>
<sequence length="158" mass="18342">MREILFRGKLKNGEWEFGYVLPSRDWKKVYIWGSRGQIAETINQPESCRAIGLVEVLPETVGQFTGLKDKNGKDIYEGDILKYMDGKNMVVEWWDGTCSGWHIHRKEKMGKHIHHHIYGLYNYGKLTNCNYNHEVIGNVHENPELLEGESQCTTTTKQ</sequence>
<gene>
    <name evidence="2" type="ORF">LCGC14_0377100</name>
</gene>
<dbReference type="Pfam" id="PF09643">
    <property type="entry name" value="YopX"/>
    <property type="match status" value="1"/>
</dbReference>
<dbReference type="InterPro" id="IPR023385">
    <property type="entry name" value="YopX-like_C"/>
</dbReference>
<dbReference type="SUPFAM" id="SSF159006">
    <property type="entry name" value="YopX-like"/>
    <property type="match status" value="1"/>
</dbReference>
<evidence type="ECO:0000259" key="1">
    <source>
        <dbReference type="Pfam" id="PF09643"/>
    </source>
</evidence>
<organism evidence="2">
    <name type="scientific">marine sediment metagenome</name>
    <dbReference type="NCBI Taxonomy" id="412755"/>
    <lineage>
        <taxon>unclassified sequences</taxon>
        <taxon>metagenomes</taxon>
        <taxon>ecological metagenomes</taxon>
    </lineage>
</organism>